<protein>
    <recommendedName>
        <fullName evidence="4">LppP/LprE lipoprotein</fullName>
    </recommendedName>
</protein>
<dbReference type="PROSITE" id="PS51257">
    <property type="entry name" value="PROKAR_LIPOPROTEIN"/>
    <property type="match status" value="1"/>
</dbReference>
<proteinExistence type="predicted"/>
<feature type="chain" id="PRO_5045071327" description="LppP/LprE lipoprotein" evidence="1">
    <location>
        <begin position="20"/>
        <end position="193"/>
    </location>
</feature>
<reference evidence="2" key="1">
    <citation type="submission" date="2022-07" db="EMBL/GenBank/DDBJ databases">
        <title>Taxonomic analysis of Microcella humidisoli nov. sp., isolated from riverside soil.</title>
        <authorList>
            <person name="Molina K.M."/>
            <person name="Kim S.B."/>
        </authorList>
    </citation>
    <scope>NUCLEOTIDE SEQUENCE</scope>
    <source>
        <strain evidence="2">MMS21-STM10</strain>
    </source>
</reference>
<evidence type="ECO:0000313" key="2">
    <source>
        <dbReference type="EMBL" id="UTT62164.1"/>
    </source>
</evidence>
<dbReference type="RefSeq" id="WP_255159306.1">
    <property type="nucleotide sequence ID" value="NZ_CP101497.1"/>
</dbReference>
<sequence>MSASRPLAVLLIAVSLALAGCSAGGAEPEPALPPAPETEETPIASPIPEEEGAFVPVDPAEFASSAVDGGYDFVSAAGDIACGIHDLGDDWPVTYGCVMLGPYSFADPPAPTEEIACGGGFQAEVGAPAATICRGGVVYAGEDPSFAVATLPEQRYLAVLGVTCVAEGASIGCTDDETGYGFRLSAETYELFE</sequence>
<gene>
    <name evidence="2" type="ORF">NNL39_10920</name>
</gene>
<evidence type="ECO:0000256" key="1">
    <source>
        <dbReference type="SAM" id="SignalP"/>
    </source>
</evidence>
<organism evidence="2 3">
    <name type="scientific">Microcella humidisoli</name>
    <dbReference type="NCBI Taxonomy" id="2963406"/>
    <lineage>
        <taxon>Bacteria</taxon>
        <taxon>Bacillati</taxon>
        <taxon>Actinomycetota</taxon>
        <taxon>Actinomycetes</taxon>
        <taxon>Micrococcales</taxon>
        <taxon>Microbacteriaceae</taxon>
        <taxon>Microcella</taxon>
    </lineage>
</organism>
<accession>A0ABY5FVJ6</accession>
<keyword evidence="1" id="KW-0732">Signal</keyword>
<dbReference type="EMBL" id="CP101497">
    <property type="protein sequence ID" value="UTT62164.1"/>
    <property type="molecule type" value="Genomic_DNA"/>
</dbReference>
<evidence type="ECO:0008006" key="4">
    <source>
        <dbReference type="Google" id="ProtNLM"/>
    </source>
</evidence>
<name>A0ABY5FVJ6_9MICO</name>
<keyword evidence="3" id="KW-1185">Reference proteome</keyword>
<feature type="signal peptide" evidence="1">
    <location>
        <begin position="1"/>
        <end position="19"/>
    </location>
</feature>
<evidence type="ECO:0000313" key="3">
    <source>
        <dbReference type="Proteomes" id="UP001060039"/>
    </source>
</evidence>
<dbReference type="Proteomes" id="UP001060039">
    <property type="component" value="Chromosome"/>
</dbReference>